<reference evidence="1" key="1">
    <citation type="submission" date="2024-09" db="EMBL/GenBank/DDBJ databases">
        <title>Draft Genome Sequences of Neofusicoccum parvum.</title>
        <authorList>
            <person name="Ashida A."/>
            <person name="Camagna M."/>
            <person name="Tanaka A."/>
            <person name="Takemoto D."/>
        </authorList>
    </citation>
    <scope>NUCLEOTIDE SEQUENCE</scope>
    <source>
        <strain evidence="1">PPO83</strain>
    </source>
</reference>
<gene>
    <name evidence="1" type="primary">g7839</name>
    <name evidence="1" type="ORF">NpPPO83_00007839</name>
</gene>
<protein>
    <submittedName>
        <fullName evidence="1">Lccl domain-containing protein</fullName>
    </submittedName>
</protein>
<organism evidence="1 2">
    <name type="scientific">Neofusicoccum parvum</name>
    <dbReference type="NCBI Taxonomy" id="310453"/>
    <lineage>
        <taxon>Eukaryota</taxon>
        <taxon>Fungi</taxon>
        <taxon>Dikarya</taxon>
        <taxon>Ascomycota</taxon>
        <taxon>Pezizomycotina</taxon>
        <taxon>Dothideomycetes</taxon>
        <taxon>Dothideomycetes incertae sedis</taxon>
        <taxon>Botryosphaeriales</taxon>
        <taxon>Botryosphaeriaceae</taxon>
        <taxon>Neofusicoccum</taxon>
    </lineage>
</organism>
<evidence type="ECO:0000313" key="2">
    <source>
        <dbReference type="Proteomes" id="UP001165186"/>
    </source>
</evidence>
<keyword evidence="2" id="KW-1185">Reference proteome</keyword>
<proteinExistence type="predicted"/>
<sequence length="183" mass="20380">MAAPADKSINEMSGKWQLERKLSTGMDEVMSLQGLSWIKIKALSMISVTETCKQYVDDQNVTHIDIAPTVTGGFKGHDSSHIVDGMERSVEVPEFGTVFETCRWTDLSNVDDDFLRDGWIYGDGEVGGLKNLELSATMEKGSCMFKGVWGFVEVDGKRYHARKTTCTKGGKTEKCCAIYSWKE</sequence>
<dbReference type="EMBL" id="BSXG01000120">
    <property type="protein sequence ID" value="GME45641.1"/>
    <property type="molecule type" value="Genomic_DNA"/>
</dbReference>
<name>A0ACB5SKB0_9PEZI</name>
<comment type="caution">
    <text evidence="1">The sequence shown here is derived from an EMBL/GenBank/DDBJ whole genome shotgun (WGS) entry which is preliminary data.</text>
</comment>
<accession>A0ACB5SKB0</accession>
<evidence type="ECO:0000313" key="1">
    <source>
        <dbReference type="EMBL" id="GME45641.1"/>
    </source>
</evidence>
<dbReference type="Proteomes" id="UP001165186">
    <property type="component" value="Unassembled WGS sequence"/>
</dbReference>